<dbReference type="Gene3D" id="3.10.130.10">
    <property type="entry name" value="Ribonuclease A-like domain"/>
    <property type="match status" value="1"/>
</dbReference>
<sequence length="141" mass="16003">MKIQSSLFFLALLSAIPLCQSVDYDYRFKKFKNQHIITNMDRGCDDIIESRNILDPNSKCKVKNTFILHSVENVTPVCQNGIPIHGNLMKSEGTFDIVVCELKGEIDDKPCRYNSSKKREHIVIACDGGKPVHFEDPTQCL</sequence>
<dbReference type="GO" id="GO:0003676">
    <property type="term" value="F:nucleic acid binding"/>
    <property type="evidence" value="ECO:0007669"/>
    <property type="project" value="InterPro"/>
</dbReference>
<evidence type="ECO:0000256" key="5">
    <source>
        <dbReference type="ARBA" id="ARBA00022759"/>
    </source>
</evidence>
<keyword evidence="3" id="KW-0964">Secreted</keyword>
<reference evidence="11" key="1">
    <citation type="submission" date="2013-10" db="EMBL/GenBank/DDBJ databases">
        <authorList>
            <person name="Schartl M."/>
            <person name="Warren W."/>
        </authorList>
    </citation>
    <scope>NUCLEOTIDE SEQUENCE [LARGE SCALE GENOMIC DNA]</scope>
    <source>
        <strain evidence="11">female</strain>
    </source>
</reference>
<dbReference type="PANTHER" id="PTHR11437">
    <property type="entry name" value="RIBONUCLEASE"/>
    <property type="match status" value="1"/>
</dbReference>
<name>A0A096MDN4_POEFO</name>
<dbReference type="PANTHER" id="PTHR11437:SF10">
    <property type="entry name" value="ANGIOGENIN-RELATED"/>
    <property type="match status" value="1"/>
</dbReference>
<evidence type="ECO:0000256" key="4">
    <source>
        <dbReference type="ARBA" id="ARBA00022722"/>
    </source>
</evidence>
<dbReference type="SUPFAM" id="SSF54076">
    <property type="entry name" value="RNase A-like"/>
    <property type="match status" value="1"/>
</dbReference>
<accession>A0A096MDN4</accession>
<keyword evidence="6 8" id="KW-0378">Hydrolase</keyword>
<dbReference type="SMART" id="SM00092">
    <property type="entry name" value="RNAse_Pc"/>
    <property type="match status" value="1"/>
</dbReference>
<reference evidence="10" key="2">
    <citation type="submission" date="2025-08" db="UniProtKB">
        <authorList>
            <consortium name="Ensembl"/>
        </authorList>
    </citation>
    <scope>IDENTIFICATION</scope>
</reference>
<proteinExistence type="inferred from homology"/>
<dbReference type="InterPro" id="IPR023412">
    <property type="entry name" value="RNaseA_domain"/>
</dbReference>
<evidence type="ECO:0000256" key="3">
    <source>
        <dbReference type="ARBA" id="ARBA00022525"/>
    </source>
</evidence>
<keyword evidence="11" id="KW-1185">Reference proteome</keyword>
<reference evidence="10" key="3">
    <citation type="submission" date="2025-09" db="UniProtKB">
        <authorList>
            <consortium name="Ensembl"/>
        </authorList>
    </citation>
    <scope>IDENTIFICATION</scope>
</reference>
<dbReference type="InterPro" id="IPR036816">
    <property type="entry name" value="RNaseA-like_dom_sf"/>
</dbReference>
<dbReference type="GO" id="GO:0004519">
    <property type="term" value="F:endonuclease activity"/>
    <property type="evidence" value="ECO:0007669"/>
    <property type="project" value="UniProtKB-KW"/>
</dbReference>
<feature type="chain" id="PRO_5007746020" description="Ribonuclease A-domain domain-containing protein" evidence="8">
    <location>
        <begin position="22"/>
        <end position="141"/>
    </location>
</feature>
<organism evidence="10 11">
    <name type="scientific">Poecilia formosa</name>
    <name type="common">Amazon molly</name>
    <name type="synonym">Limia formosa</name>
    <dbReference type="NCBI Taxonomy" id="48698"/>
    <lineage>
        <taxon>Eukaryota</taxon>
        <taxon>Metazoa</taxon>
        <taxon>Chordata</taxon>
        <taxon>Craniata</taxon>
        <taxon>Vertebrata</taxon>
        <taxon>Euteleostomi</taxon>
        <taxon>Actinopterygii</taxon>
        <taxon>Neopterygii</taxon>
        <taxon>Teleostei</taxon>
        <taxon>Neoteleostei</taxon>
        <taxon>Acanthomorphata</taxon>
        <taxon>Ovalentaria</taxon>
        <taxon>Atherinomorphae</taxon>
        <taxon>Cyprinodontiformes</taxon>
        <taxon>Poeciliidae</taxon>
        <taxon>Poeciliinae</taxon>
        <taxon>Poecilia</taxon>
    </lineage>
</organism>
<keyword evidence="7" id="KW-1015">Disulfide bond</keyword>
<feature type="domain" description="Ribonuclease A-domain" evidence="9">
    <location>
        <begin position="24"/>
        <end position="138"/>
    </location>
</feature>
<dbReference type="EMBL" id="AYCK01027057">
    <property type="status" value="NOT_ANNOTATED_CDS"/>
    <property type="molecule type" value="Genomic_DNA"/>
</dbReference>
<feature type="signal peptide" evidence="8">
    <location>
        <begin position="1"/>
        <end position="21"/>
    </location>
</feature>
<evidence type="ECO:0000313" key="11">
    <source>
        <dbReference type="Proteomes" id="UP000028760"/>
    </source>
</evidence>
<dbReference type="PRINTS" id="PR00794">
    <property type="entry name" value="RIBONUCLEASE"/>
</dbReference>
<dbReference type="AlphaFoldDB" id="A0A096MDN4"/>
<dbReference type="PROSITE" id="PS00127">
    <property type="entry name" value="RNASE_PANCREATIC"/>
    <property type="match status" value="1"/>
</dbReference>
<evidence type="ECO:0000256" key="7">
    <source>
        <dbReference type="ARBA" id="ARBA00023157"/>
    </source>
</evidence>
<dbReference type="OMA" id="ILPPCEY"/>
<evidence type="ECO:0000256" key="1">
    <source>
        <dbReference type="ARBA" id="ARBA00004613"/>
    </source>
</evidence>
<keyword evidence="4 8" id="KW-0540">Nuclease</keyword>
<dbReference type="Proteomes" id="UP000028760">
    <property type="component" value="Unassembled WGS sequence"/>
</dbReference>
<dbReference type="GO" id="GO:0004540">
    <property type="term" value="F:RNA nuclease activity"/>
    <property type="evidence" value="ECO:0007669"/>
    <property type="project" value="TreeGrafter"/>
</dbReference>
<evidence type="ECO:0000256" key="8">
    <source>
        <dbReference type="RuleBase" id="RU000651"/>
    </source>
</evidence>
<dbReference type="GO" id="GO:0050830">
    <property type="term" value="P:defense response to Gram-positive bacterium"/>
    <property type="evidence" value="ECO:0007669"/>
    <property type="project" value="TreeGrafter"/>
</dbReference>
<keyword evidence="5 8" id="KW-0255">Endonuclease</keyword>
<evidence type="ECO:0000313" key="10">
    <source>
        <dbReference type="Ensembl" id="ENSPFOP00000029525.1"/>
    </source>
</evidence>
<dbReference type="GO" id="GO:0016787">
    <property type="term" value="F:hydrolase activity"/>
    <property type="evidence" value="ECO:0007669"/>
    <property type="project" value="UniProtKB-KW"/>
</dbReference>
<dbReference type="Ensembl" id="ENSPFOT00000027726.1">
    <property type="protein sequence ID" value="ENSPFOP00000029525.1"/>
    <property type="gene ID" value="ENSPFOG00000024337.1"/>
</dbReference>
<evidence type="ECO:0000256" key="2">
    <source>
        <dbReference type="ARBA" id="ARBA00005600"/>
    </source>
</evidence>
<dbReference type="GeneTree" id="ENSGT00940000157645"/>
<dbReference type="Pfam" id="PF00074">
    <property type="entry name" value="RnaseA"/>
    <property type="match status" value="1"/>
</dbReference>
<keyword evidence="8" id="KW-0732">Signal</keyword>
<dbReference type="InterPro" id="IPR001427">
    <property type="entry name" value="RNaseA"/>
</dbReference>
<protein>
    <recommendedName>
        <fullName evidence="9">Ribonuclease A-domain domain-containing protein</fullName>
    </recommendedName>
</protein>
<evidence type="ECO:0000259" key="9">
    <source>
        <dbReference type="SMART" id="SM00092"/>
    </source>
</evidence>
<dbReference type="InterPro" id="IPR023411">
    <property type="entry name" value="RNaseA_AS"/>
</dbReference>
<evidence type="ECO:0000256" key="6">
    <source>
        <dbReference type="ARBA" id="ARBA00022801"/>
    </source>
</evidence>
<comment type="similarity">
    <text evidence="2 8">Belongs to the pancreatic ribonuclease family.</text>
</comment>
<comment type="subcellular location">
    <subcellularLocation>
        <location evidence="1">Secreted</location>
    </subcellularLocation>
</comment>
<dbReference type="GO" id="GO:0005576">
    <property type="term" value="C:extracellular region"/>
    <property type="evidence" value="ECO:0007669"/>
    <property type="project" value="UniProtKB-SubCell"/>
</dbReference>